<protein>
    <recommendedName>
        <fullName evidence="3">Tyr recombinase domain-containing protein</fullName>
    </recommendedName>
</protein>
<accession>A0ABY8JS57</accession>
<evidence type="ECO:0008006" key="3">
    <source>
        <dbReference type="Google" id="ProtNLM"/>
    </source>
</evidence>
<evidence type="ECO:0000313" key="1">
    <source>
        <dbReference type="EMBL" id="WFU68395.1"/>
    </source>
</evidence>
<reference evidence="1 2" key="1">
    <citation type="submission" date="2023-04" db="EMBL/GenBank/DDBJ databases">
        <title>Australian commercial rhizobial inoculants.</title>
        <authorList>
            <person name="Kohlmeier M.G."/>
            <person name="O'Hara G.W."/>
            <person name="Colombi E."/>
            <person name="Ramsay J.P."/>
            <person name="Terpolilli J."/>
        </authorList>
    </citation>
    <scope>NUCLEOTIDE SEQUENCE [LARGE SCALE GENOMIC DNA]</scope>
    <source>
        <strain evidence="1 2">CB627</strain>
    </source>
</reference>
<proteinExistence type="predicted"/>
<evidence type="ECO:0000313" key="2">
    <source>
        <dbReference type="Proteomes" id="UP001221546"/>
    </source>
</evidence>
<gene>
    <name evidence="1" type="ORF">QA636_27830</name>
</gene>
<keyword evidence="2" id="KW-1185">Reference proteome</keyword>
<dbReference type="EMBL" id="CP121646">
    <property type="protein sequence ID" value="WFU68395.1"/>
    <property type="molecule type" value="Genomic_DNA"/>
</dbReference>
<sequence>MRSQLFDAEWSKTVGFDSHSLRHFYATALHCIQLFESTANPPKIYAMLRDSSLKPVVFHREFGGGVFRHCTAPLSIPLSEATAKNKAQRDKPLWLAVALLGPRAAIRLDTALIMAADTISGYPQGLLDNFEFKQIS</sequence>
<organism evidence="1 2">
    <name type="scientific">Bradyrhizobium brasilense</name>
    <dbReference type="NCBI Taxonomy" id="1419277"/>
    <lineage>
        <taxon>Bacteria</taxon>
        <taxon>Pseudomonadati</taxon>
        <taxon>Pseudomonadota</taxon>
        <taxon>Alphaproteobacteria</taxon>
        <taxon>Hyphomicrobiales</taxon>
        <taxon>Nitrobacteraceae</taxon>
        <taxon>Bradyrhizobium</taxon>
    </lineage>
</organism>
<dbReference type="Proteomes" id="UP001221546">
    <property type="component" value="Chromosome"/>
</dbReference>
<name>A0ABY8JS57_9BRAD</name>